<dbReference type="GO" id="GO:0046657">
    <property type="term" value="P:folic acid catabolic process"/>
    <property type="evidence" value="ECO:0007669"/>
    <property type="project" value="TreeGrafter"/>
</dbReference>
<organism evidence="3">
    <name type="scientific">uncultured Planctomycetales bacterium HF0130_29M04</name>
    <dbReference type="NCBI Taxonomy" id="723552"/>
    <lineage>
        <taxon>Bacteria</taxon>
        <taxon>Pseudomonadati</taxon>
        <taxon>Planctomycetota</taxon>
        <taxon>Planctomycetia</taxon>
        <taxon>Planctomycetales</taxon>
        <taxon>environmental samples</taxon>
    </lineage>
</organism>
<proteinExistence type="predicted"/>
<dbReference type="SUPFAM" id="SSF53187">
    <property type="entry name" value="Zn-dependent exopeptidases"/>
    <property type="match status" value="1"/>
</dbReference>
<dbReference type="InterPro" id="IPR052030">
    <property type="entry name" value="Peptidase_M20/M20A_hydrolases"/>
</dbReference>
<name>E7C3E5_9BACT</name>
<dbReference type="SUPFAM" id="SSF55031">
    <property type="entry name" value="Bacterial exopeptidase dimerisation domain"/>
    <property type="match status" value="1"/>
</dbReference>
<dbReference type="GO" id="GO:0071713">
    <property type="term" value="F:para-aminobenzoyl-glutamate hydrolase activity"/>
    <property type="evidence" value="ECO:0007669"/>
    <property type="project" value="TreeGrafter"/>
</dbReference>
<dbReference type="GO" id="GO:0004180">
    <property type="term" value="F:carboxypeptidase activity"/>
    <property type="evidence" value="ECO:0007669"/>
    <property type="project" value="UniProtKB-KW"/>
</dbReference>
<dbReference type="PANTHER" id="PTHR30575">
    <property type="entry name" value="PEPTIDASE M20"/>
    <property type="match status" value="1"/>
</dbReference>
<dbReference type="GO" id="GO:0005737">
    <property type="term" value="C:cytoplasm"/>
    <property type="evidence" value="ECO:0007669"/>
    <property type="project" value="TreeGrafter"/>
</dbReference>
<dbReference type="InterPro" id="IPR017439">
    <property type="entry name" value="Amidohydrolase"/>
</dbReference>
<dbReference type="PANTHER" id="PTHR30575:SF0">
    <property type="entry name" value="XAA-ARG DIPEPTIDASE"/>
    <property type="match status" value="1"/>
</dbReference>
<dbReference type="EMBL" id="GU567971">
    <property type="protein sequence ID" value="ADI21969.1"/>
    <property type="molecule type" value="Genomic_DNA"/>
</dbReference>
<dbReference type="InterPro" id="IPR011650">
    <property type="entry name" value="Peptidase_M20_dimer"/>
</dbReference>
<keyword evidence="3" id="KW-0645">Protease</keyword>
<evidence type="ECO:0000259" key="2">
    <source>
        <dbReference type="Pfam" id="PF07687"/>
    </source>
</evidence>
<evidence type="ECO:0000313" key="3">
    <source>
        <dbReference type="EMBL" id="ADI21969.1"/>
    </source>
</evidence>
<dbReference type="InterPro" id="IPR017145">
    <property type="entry name" value="Aminobenzoyl-glu_utiliz_pB"/>
</dbReference>
<dbReference type="Gene3D" id="3.40.630.10">
    <property type="entry name" value="Zn peptidases"/>
    <property type="match status" value="1"/>
</dbReference>
<dbReference type="Pfam" id="PF01546">
    <property type="entry name" value="Peptidase_M20"/>
    <property type="match status" value="1"/>
</dbReference>
<accession>E7C3E5</accession>
<reference evidence="3" key="1">
    <citation type="submission" date="2010-01" db="EMBL/GenBank/DDBJ databases">
        <title>Genome fragments of uncultured bacteria from the North Pacific subtropical Gyre.</title>
        <authorList>
            <person name="Pham V.D."/>
            <person name="Delong E.F."/>
        </authorList>
    </citation>
    <scope>NUCLEOTIDE SEQUENCE</scope>
</reference>
<dbReference type="NCBIfam" id="TIGR01891">
    <property type="entry name" value="amidohydrolases"/>
    <property type="match status" value="1"/>
</dbReference>
<keyword evidence="3" id="KW-0121">Carboxypeptidase</keyword>
<dbReference type="Pfam" id="PF07687">
    <property type="entry name" value="M20_dimer"/>
    <property type="match status" value="1"/>
</dbReference>
<dbReference type="InterPro" id="IPR036264">
    <property type="entry name" value="Bact_exopeptidase_dim_dom"/>
</dbReference>
<protein>
    <submittedName>
        <fullName evidence="3">Metal-dependent amidase/aminoacylase/carboxypeptidase</fullName>
    </submittedName>
</protein>
<dbReference type="Gene3D" id="3.30.70.360">
    <property type="match status" value="1"/>
</dbReference>
<dbReference type="GO" id="GO:0016805">
    <property type="term" value="F:dipeptidase activity"/>
    <property type="evidence" value="ECO:0007669"/>
    <property type="project" value="TreeGrafter"/>
</dbReference>
<feature type="domain" description="Peptidase M20 dimerisation" evidence="2">
    <location>
        <begin position="211"/>
        <end position="306"/>
    </location>
</feature>
<keyword evidence="1" id="KW-0378">Hydrolase</keyword>
<evidence type="ECO:0000256" key="1">
    <source>
        <dbReference type="ARBA" id="ARBA00022801"/>
    </source>
</evidence>
<dbReference type="AlphaFoldDB" id="E7C3E5"/>
<dbReference type="PIRSF" id="PIRSF037227">
    <property type="entry name" value="Aminobenzoyl-glu_utiliz_pB"/>
    <property type="match status" value="1"/>
</dbReference>
<dbReference type="InterPro" id="IPR002933">
    <property type="entry name" value="Peptidase_M20"/>
</dbReference>
<sequence>MLDTHRLGCIMVCLLLFPWMPTLWAQQGKLDPVQRTAVQEVDRRSAELKSVNQQVWKWAEVGLQEQQSSQLLIGKLKDAGFQVKSGLSGMPTAFVASYGSGKPVIGILAEYDALPGMSQQVAPVRKPVTDGRPGHACGHSGLAAGSLGAALAIRKTLEEHKLPGTIRLYGTPAEETVIGKIYMTLDKQFDDLDICLHWHPSSSNGAWASSSKALVSAKFTFTGTAAHASVSPEKGRSALDAVELMNIGANFMREHVKEDARIHYVIVDGGGAPNVVAPTATVWYFCRADDHADVEYNFRWLQDIAAGAAKMTRTKLTIKVDTDCHEIIPNAPLANLVTSKLELLGAPKFTAEEMQFARRLQTPLTEQFGTKFPLAIDDRIHRATVDGPPSKGSTDVGDISWRVPTGGLRTTCMAAQSPGHSWQNVAAIGSSIGEKGIIYAAKTLALTALDLYQQPRLIAAARADWKVRMKGRTYFSFIPEGQPVPKKIR</sequence>